<feature type="compositionally biased region" description="Basic and acidic residues" evidence="5">
    <location>
        <begin position="203"/>
        <end position="212"/>
    </location>
</feature>
<feature type="compositionally biased region" description="Basic and acidic residues" evidence="5">
    <location>
        <begin position="1"/>
        <end position="26"/>
    </location>
</feature>
<dbReference type="GO" id="GO:0006364">
    <property type="term" value="P:rRNA processing"/>
    <property type="evidence" value="ECO:0007669"/>
    <property type="project" value="InterPro"/>
</dbReference>
<evidence type="ECO:0000259" key="6">
    <source>
        <dbReference type="Pfam" id="PF08159"/>
    </source>
</evidence>
<feature type="domain" description="ESF1 RRM" evidence="7">
    <location>
        <begin position="156"/>
        <end position="313"/>
    </location>
</feature>
<protein>
    <submittedName>
        <fullName evidence="8">WGS project CCBQ000000000 data, contig 00011</fullName>
    </submittedName>
</protein>
<evidence type="ECO:0000259" key="7">
    <source>
        <dbReference type="Pfam" id="PF25121"/>
    </source>
</evidence>
<evidence type="ECO:0000256" key="4">
    <source>
        <dbReference type="ARBA" id="ARBA00023242"/>
    </source>
</evidence>
<dbReference type="PANTHER" id="PTHR12202:SF0">
    <property type="entry name" value="ESF1 HOMOLOG"/>
    <property type="match status" value="1"/>
</dbReference>
<dbReference type="GO" id="GO:0005730">
    <property type="term" value="C:nucleolus"/>
    <property type="evidence" value="ECO:0007669"/>
    <property type="project" value="UniProtKB-SubCell"/>
</dbReference>
<dbReference type="AlphaFoldDB" id="A0A0A8L812"/>
<feature type="compositionally biased region" description="Basic and acidic residues" evidence="5">
    <location>
        <begin position="457"/>
        <end position="492"/>
    </location>
</feature>
<feature type="region of interest" description="Disordered" evidence="5">
    <location>
        <begin position="72"/>
        <end position="157"/>
    </location>
</feature>
<comment type="subcellular location">
    <subcellularLocation>
        <location evidence="1">Nucleus</location>
        <location evidence="1">Nucleolus</location>
    </subcellularLocation>
</comment>
<comment type="similarity">
    <text evidence="2">Belongs to the ESF1 family.</text>
</comment>
<accession>A0A0A8L812</accession>
<dbReference type="InterPro" id="IPR039754">
    <property type="entry name" value="Esf1"/>
</dbReference>
<feature type="compositionally biased region" description="Basic and acidic residues" evidence="5">
    <location>
        <begin position="99"/>
        <end position="113"/>
    </location>
</feature>
<keyword evidence="9" id="KW-1185">Reference proteome</keyword>
<sequence>MSSKGEPKERVTEDPRFTGIHNDPKFRSTKSKNFKIKLDDRFSKEDLEVRRKAKVDKYGRKIEAENKDVKDFDRYFTKEKKDDEEEASSSENASEGEETTVHAKSFDRARGETPADYVSSSDENSSSESEEESGDSDVESEEEEPEESKPASGDATKTLAVVNLDWDHVKSTDLFVTFKSFVPPGGEIERVCVYPSEFGKERMQREDIEGPPKELFQTKKSKKTDGDDNNLDIKSIYEEGDADKDYDSRSLRRYQLERLRYFYAVVYCSDVRTAESIYQNCDGTEYESTANVFDLRYVPDGMEMDDKPRDECTSLPKNYKPAQFSTDALQHSKVKLTWDETPADRVEISKRAFTQREVEEMDFKAYLASDSEESEDEQNDQSKNRLKALVMDSVKVGEKSLFNEKDGEEDNEVDMEITFTPGLDENTQPETNDNEEESTIDKLRRKEKERRKKRKDRVKELKKESESKLKKTSTKRREDSKSPDDDKKKAELELLMLDENEENSTINNKAHFNMKEIIKSEKEKAKKSKYRNKEKIVEDQFTPDTSDPRFKEVFEDHDFAIDPTQPEFKKTPAMEKILNERVKRSNKKSHGKKRNNDISDAQNGDSTTKINGLVEKLKAKSKRVKR</sequence>
<evidence type="ECO:0000313" key="8">
    <source>
        <dbReference type="EMBL" id="CDO95054.1"/>
    </source>
</evidence>
<feature type="compositionally biased region" description="Basic residues" evidence="5">
    <location>
        <begin position="447"/>
        <end position="456"/>
    </location>
</feature>
<keyword evidence="4" id="KW-0539">Nucleus</keyword>
<proteinExistence type="inferred from homology"/>
<feature type="region of interest" description="Disordered" evidence="5">
    <location>
        <begin position="419"/>
        <end position="493"/>
    </location>
</feature>
<feature type="compositionally biased region" description="Acidic residues" evidence="5">
    <location>
        <begin position="128"/>
        <end position="146"/>
    </location>
</feature>
<feature type="domain" description="NUC153" evidence="6">
    <location>
        <begin position="547"/>
        <end position="575"/>
    </location>
</feature>
<dbReference type="EMBL" id="CCBQ010000042">
    <property type="protein sequence ID" value="CDO95054.1"/>
    <property type="molecule type" value="Genomic_DNA"/>
</dbReference>
<gene>
    <name evidence="8" type="ORF">KLDO_g3302</name>
</gene>
<feature type="region of interest" description="Disordered" evidence="5">
    <location>
        <begin position="367"/>
        <end position="386"/>
    </location>
</feature>
<feature type="compositionally biased region" description="Basic and acidic residues" evidence="5">
    <location>
        <begin position="546"/>
        <end position="560"/>
    </location>
</feature>
<feature type="region of interest" description="Disordered" evidence="5">
    <location>
        <begin position="522"/>
        <end position="626"/>
    </location>
</feature>
<evidence type="ECO:0000256" key="1">
    <source>
        <dbReference type="ARBA" id="ARBA00004604"/>
    </source>
</evidence>
<dbReference type="InterPro" id="IPR056750">
    <property type="entry name" value="RRM_ESF1"/>
</dbReference>
<name>A0A0A8L812_9SACH</name>
<dbReference type="Pfam" id="PF25121">
    <property type="entry name" value="RRM_ESF1"/>
    <property type="match status" value="1"/>
</dbReference>
<dbReference type="OrthoDB" id="431825at2759"/>
<comment type="caution">
    <text evidence="8">The sequence shown here is derived from an EMBL/GenBank/DDBJ whole genome shotgun (WGS) entry which is preliminary data.</text>
</comment>
<evidence type="ECO:0000256" key="2">
    <source>
        <dbReference type="ARBA" id="ARBA00009087"/>
    </source>
</evidence>
<evidence type="ECO:0000256" key="5">
    <source>
        <dbReference type="SAM" id="MobiDB-lite"/>
    </source>
</evidence>
<reference evidence="8 9" key="1">
    <citation type="submission" date="2014-03" db="EMBL/GenBank/DDBJ databases">
        <title>The genome of Kluyveromyces dobzhanskii.</title>
        <authorList>
            <person name="Nystedt B."/>
            <person name="Astrom S."/>
        </authorList>
    </citation>
    <scope>NUCLEOTIDE SEQUENCE [LARGE SCALE GENOMIC DNA]</scope>
    <source>
        <strain evidence="8 9">CBS 2104</strain>
    </source>
</reference>
<dbReference type="GO" id="GO:0003723">
    <property type="term" value="F:RNA binding"/>
    <property type="evidence" value="ECO:0007669"/>
    <property type="project" value="TreeGrafter"/>
</dbReference>
<dbReference type="PANTHER" id="PTHR12202">
    <property type="entry name" value="ESF1 HOMOLOG"/>
    <property type="match status" value="1"/>
</dbReference>
<keyword evidence="3" id="KW-0175">Coiled coil</keyword>
<feature type="compositionally biased region" description="Acidic residues" evidence="5">
    <location>
        <begin position="370"/>
        <end position="379"/>
    </location>
</feature>
<feature type="region of interest" description="Disordered" evidence="5">
    <location>
        <begin position="1"/>
        <end position="31"/>
    </location>
</feature>
<feature type="compositionally biased region" description="Basic residues" evidence="5">
    <location>
        <begin position="584"/>
        <end position="593"/>
    </location>
</feature>
<dbReference type="Pfam" id="PF08159">
    <property type="entry name" value="NUC153"/>
    <property type="match status" value="1"/>
</dbReference>
<evidence type="ECO:0000313" key="9">
    <source>
        <dbReference type="Proteomes" id="UP000031516"/>
    </source>
</evidence>
<evidence type="ECO:0000256" key="3">
    <source>
        <dbReference type="ARBA" id="ARBA00023054"/>
    </source>
</evidence>
<feature type="compositionally biased region" description="Basic and acidic residues" evidence="5">
    <location>
        <begin position="72"/>
        <end position="81"/>
    </location>
</feature>
<feature type="compositionally biased region" description="Basic and acidic residues" evidence="5">
    <location>
        <begin position="567"/>
        <end position="583"/>
    </location>
</feature>
<dbReference type="InterPro" id="IPR012580">
    <property type="entry name" value="NUC153"/>
</dbReference>
<dbReference type="Proteomes" id="UP000031516">
    <property type="component" value="Unassembled WGS sequence"/>
</dbReference>
<feature type="compositionally biased region" description="Acidic residues" evidence="5">
    <location>
        <begin position="82"/>
        <end position="98"/>
    </location>
</feature>
<feature type="region of interest" description="Disordered" evidence="5">
    <location>
        <begin position="203"/>
        <end position="232"/>
    </location>
</feature>
<organism evidence="8 9">
    <name type="scientific">Kluyveromyces dobzhanskii CBS 2104</name>
    <dbReference type="NCBI Taxonomy" id="1427455"/>
    <lineage>
        <taxon>Eukaryota</taxon>
        <taxon>Fungi</taxon>
        <taxon>Dikarya</taxon>
        <taxon>Ascomycota</taxon>
        <taxon>Saccharomycotina</taxon>
        <taxon>Saccharomycetes</taxon>
        <taxon>Saccharomycetales</taxon>
        <taxon>Saccharomycetaceae</taxon>
        <taxon>Kluyveromyces</taxon>
    </lineage>
</organism>
<feature type="compositionally biased region" description="Polar residues" evidence="5">
    <location>
        <begin position="598"/>
        <end position="610"/>
    </location>
</feature>